<evidence type="ECO:0000313" key="3">
    <source>
        <dbReference type="Proteomes" id="UP000298781"/>
    </source>
</evidence>
<dbReference type="KEGG" id="pstg:E8M01_33960"/>
<keyword evidence="3" id="KW-1185">Reference proteome</keyword>
<dbReference type="SUPFAM" id="SSF81901">
    <property type="entry name" value="HCP-like"/>
    <property type="match status" value="1"/>
</dbReference>
<dbReference type="Pfam" id="PF08238">
    <property type="entry name" value="Sel1"/>
    <property type="match status" value="4"/>
</dbReference>
<accession>A0A4D7BE99</accession>
<keyword evidence="1" id="KW-0732">Signal</keyword>
<proteinExistence type="predicted"/>
<dbReference type="SMART" id="SM00671">
    <property type="entry name" value="SEL1"/>
    <property type="match status" value="3"/>
</dbReference>
<feature type="chain" id="PRO_5020914766" evidence="1">
    <location>
        <begin position="29"/>
        <end position="270"/>
    </location>
</feature>
<evidence type="ECO:0000256" key="1">
    <source>
        <dbReference type="SAM" id="SignalP"/>
    </source>
</evidence>
<dbReference type="InterPro" id="IPR050767">
    <property type="entry name" value="Sel1_AlgK"/>
</dbReference>
<organism evidence="2 3">
    <name type="scientific">Phreatobacter stygius</name>
    <dbReference type="NCBI Taxonomy" id="1940610"/>
    <lineage>
        <taxon>Bacteria</taxon>
        <taxon>Pseudomonadati</taxon>
        <taxon>Pseudomonadota</taxon>
        <taxon>Alphaproteobacteria</taxon>
        <taxon>Hyphomicrobiales</taxon>
        <taxon>Phreatobacteraceae</taxon>
        <taxon>Phreatobacter</taxon>
    </lineage>
</organism>
<dbReference type="InterPro" id="IPR011990">
    <property type="entry name" value="TPR-like_helical_dom_sf"/>
</dbReference>
<sequence>MSETSRVRAFLFALAVAASPVGATGAFAFDGQTTTDPRSPLDAFRAGGRALRDGRTEEAVSSLQYAASNGHAASAWKLGRMYMAGDGVAQNDLKAFETFRRITIERGDESPNSPDAQFISAAFVTMGNYWLEGIPNTYVRANPQRAFELYFYAASTFGDADGQFRLGRLFLEGQGTPRDPRQAARWLSLAAGKSHYKAQAVLGHMLFAGRDVPRQAPRGLMFLTLAKEAASETDTWVTEMYEEAMRTASDDERGVALRMVEAWLKTSGRR</sequence>
<dbReference type="RefSeq" id="WP_136964218.1">
    <property type="nucleotide sequence ID" value="NZ_CP039690.1"/>
</dbReference>
<dbReference type="Gene3D" id="1.25.40.10">
    <property type="entry name" value="Tetratricopeptide repeat domain"/>
    <property type="match status" value="1"/>
</dbReference>
<protein>
    <submittedName>
        <fullName evidence="2">Sel1 repeat family protein</fullName>
    </submittedName>
</protein>
<dbReference type="Proteomes" id="UP000298781">
    <property type="component" value="Chromosome"/>
</dbReference>
<dbReference type="AlphaFoldDB" id="A0A4D7BE99"/>
<dbReference type="PANTHER" id="PTHR11102">
    <property type="entry name" value="SEL-1-LIKE PROTEIN"/>
    <property type="match status" value="1"/>
</dbReference>
<feature type="signal peptide" evidence="1">
    <location>
        <begin position="1"/>
        <end position="28"/>
    </location>
</feature>
<gene>
    <name evidence="2" type="ORF">E8M01_33960</name>
</gene>
<evidence type="ECO:0000313" key="2">
    <source>
        <dbReference type="EMBL" id="QCI68803.1"/>
    </source>
</evidence>
<dbReference type="PANTHER" id="PTHR11102:SF160">
    <property type="entry name" value="ERAD-ASSOCIATED E3 UBIQUITIN-PROTEIN LIGASE COMPONENT HRD3"/>
    <property type="match status" value="1"/>
</dbReference>
<dbReference type="InterPro" id="IPR006597">
    <property type="entry name" value="Sel1-like"/>
</dbReference>
<reference evidence="2 3" key="1">
    <citation type="submission" date="2019-04" db="EMBL/GenBank/DDBJ databases">
        <title>Phreatobacter aquaticus sp. nov.</title>
        <authorList>
            <person name="Choi A."/>
        </authorList>
    </citation>
    <scope>NUCLEOTIDE SEQUENCE [LARGE SCALE GENOMIC DNA]</scope>
    <source>
        <strain evidence="2 3">KCTC 52518</strain>
    </source>
</reference>
<dbReference type="EMBL" id="CP039690">
    <property type="protein sequence ID" value="QCI68803.1"/>
    <property type="molecule type" value="Genomic_DNA"/>
</dbReference>
<dbReference type="OrthoDB" id="9796900at2"/>
<name>A0A4D7BE99_9HYPH</name>